<dbReference type="SUPFAM" id="SSF110849">
    <property type="entry name" value="ParB/Sulfiredoxin"/>
    <property type="match status" value="1"/>
</dbReference>
<reference evidence="4 5" key="1">
    <citation type="submission" date="2019-07" db="EMBL/GenBank/DDBJ databases">
        <title>Whole genome shotgun sequence of Brevifollis gellanilyticus NBRC 108608.</title>
        <authorList>
            <person name="Hosoyama A."/>
            <person name="Uohara A."/>
            <person name="Ohji S."/>
            <person name="Ichikawa N."/>
        </authorList>
    </citation>
    <scope>NUCLEOTIDE SEQUENCE [LARGE SCALE GENOMIC DNA]</scope>
    <source>
        <strain evidence="4 5">NBRC 108608</strain>
    </source>
</reference>
<dbReference type="NCBIfam" id="TIGR00180">
    <property type="entry name" value="parB_part"/>
    <property type="match status" value="1"/>
</dbReference>
<sequence length="283" mass="31532">MTKLPEGVSRLDLVKSGLTGGLPKRGRFIVSIERIQEDPDNERKAFHNMDDMIESVRRHGIIESITVTQDGDHYRILTGHRRFRAAKAVGLTELEVLVREPDDQVTRRFKSLISNIQRENIAAVELAETLRGLLDTGAVTTQRELATQIGKSEQWMSSMLRILELPARMQEELRNTPGINYEMAQRIAGVDSTVLQEELVAAAAAGESTRSIRSRIDTHRALHGGGKGSRDTSLRAGTSFQLSHREGSCIVSVRAKREPGARGDMLEALRRLTQQVSDDDSLR</sequence>
<dbReference type="InterPro" id="IPR004437">
    <property type="entry name" value="ParB/RepB/Spo0J"/>
</dbReference>
<dbReference type="AlphaFoldDB" id="A0A512MCK4"/>
<dbReference type="SMART" id="SM00470">
    <property type="entry name" value="ParB"/>
    <property type="match status" value="1"/>
</dbReference>
<accession>A0A512MCK4</accession>
<name>A0A512MCK4_9BACT</name>
<comment type="similarity">
    <text evidence="1">Belongs to the ParB family.</text>
</comment>
<dbReference type="Gene3D" id="3.90.1530.30">
    <property type="match status" value="1"/>
</dbReference>
<organism evidence="4 5">
    <name type="scientific">Brevifollis gellanilyticus</name>
    <dbReference type="NCBI Taxonomy" id="748831"/>
    <lineage>
        <taxon>Bacteria</taxon>
        <taxon>Pseudomonadati</taxon>
        <taxon>Verrucomicrobiota</taxon>
        <taxon>Verrucomicrobiia</taxon>
        <taxon>Verrucomicrobiales</taxon>
        <taxon>Verrucomicrobiaceae</taxon>
    </lineage>
</organism>
<dbReference type="InterPro" id="IPR050336">
    <property type="entry name" value="Chromosome_partition/occlusion"/>
</dbReference>
<protein>
    <recommendedName>
        <fullName evidence="3">ParB-like N-terminal domain-containing protein</fullName>
    </recommendedName>
</protein>
<dbReference type="Pfam" id="PF02195">
    <property type="entry name" value="ParB_N"/>
    <property type="match status" value="1"/>
</dbReference>
<keyword evidence="2" id="KW-0159">Chromosome partition</keyword>
<dbReference type="Pfam" id="PF17762">
    <property type="entry name" value="HTH_ParB"/>
    <property type="match status" value="1"/>
</dbReference>
<dbReference type="EMBL" id="BKAG01000030">
    <property type="protein sequence ID" value="GEP44458.1"/>
    <property type="molecule type" value="Genomic_DNA"/>
</dbReference>
<evidence type="ECO:0000259" key="3">
    <source>
        <dbReference type="SMART" id="SM00470"/>
    </source>
</evidence>
<evidence type="ECO:0000256" key="2">
    <source>
        <dbReference type="ARBA" id="ARBA00022829"/>
    </source>
</evidence>
<dbReference type="OrthoDB" id="9802051at2"/>
<evidence type="ECO:0000313" key="5">
    <source>
        <dbReference type="Proteomes" id="UP000321577"/>
    </source>
</evidence>
<gene>
    <name evidence="4" type="ORF">BGE01nite_37490</name>
</gene>
<feature type="domain" description="ParB-like N-terminal" evidence="3">
    <location>
        <begin position="28"/>
        <end position="116"/>
    </location>
</feature>
<dbReference type="GO" id="GO:0007059">
    <property type="term" value="P:chromosome segregation"/>
    <property type="evidence" value="ECO:0007669"/>
    <property type="project" value="UniProtKB-KW"/>
</dbReference>
<keyword evidence="5" id="KW-1185">Reference proteome</keyword>
<dbReference type="InterPro" id="IPR041468">
    <property type="entry name" value="HTH_ParB/Spo0J"/>
</dbReference>
<dbReference type="GO" id="GO:0003677">
    <property type="term" value="F:DNA binding"/>
    <property type="evidence" value="ECO:0007669"/>
    <property type="project" value="InterPro"/>
</dbReference>
<dbReference type="RefSeq" id="WP_146852428.1">
    <property type="nucleotide sequence ID" value="NZ_BKAG01000030.1"/>
</dbReference>
<dbReference type="Proteomes" id="UP000321577">
    <property type="component" value="Unassembled WGS sequence"/>
</dbReference>
<dbReference type="InterPro" id="IPR036086">
    <property type="entry name" value="ParB/Sulfiredoxin_sf"/>
</dbReference>
<dbReference type="InterPro" id="IPR003115">
    <property type="entry name" value="ParB_N"/>
</dbReference>
<evidence type="ECO:0000313" key="4">
    <source>
        <dbReference type="EMBL" id="GEP44458.1"/>
    </source>
</evidence>
<dbReference type="Gene3D" id="1.10.10.2830">
    <property type="match status" value="1"/>
</dbReference>
<dbReference type="PANTHER" id="PTHR33375:SF1">
    <property type="entry name" value="CHROMOSOME-PARTITIONING PROTEIN PARB-RELATED"/>
    <property type="match status" value="1"/>
</dbReference>
<proteinExistence type="inferred from homology"/>
<evidence type="ECO:0000256" key="1">
    <source>
        <dbReference type="ARBA" id="ARBA00006295"/>
    </source>
</evidence>
<dbReference type="PANTHER" id="PTHR33375">
    <property type="entry name" value="CHROMOSOME-PARTITIONING PROTEIN PARB-RELATED"/>
    <property type="match status" value="1"/>
</dbReference>
<dbReference type="GO" id="GO:0005694">
    <property type="term" value="C:chromosome"/>
    <property type="evidence" value="ECO:0007669"/>
    <property type="project" value="TreeGrafter"/>
</dbReference>
<comment type="caution">
    <text evidence="4">The sequence shown here is derived from an EMBL/GenBank/DDBJ whole genome shotgun (WGS) entry which is preliminary data.</text>
</comment>